<dbReference type="OrthoDB" id="543966at2759"/>
<organism evidence="3 4">
    <name type="scientific">Raphidocelis subcapitata</name>
    <dbReference type="NCBI Taxonomy" id="307507"/>
    <lineage>
        <taxon>Eukaryota</taxon>
        <taxon>Viridiplantae</taxon>
        <taxon>Chlorophyta</taxon>
        <taxon>core chlorophytes</taxon>
        <taxon>Chlorophyceae</taxon>
        <taxon>CS clade</taxon>
        <taxon>Sphaeropleales</taxon>
        <taxon>Selenastraceae</taxon>
        <taxon>Raphidocelis</taxon>
    </lineage>
</organism>
<dbReference type="EMBL" id="BDRX01000011">
    <property type="protein sequence ID" value="GBF89550.1"/>
    <property type="molecule type" value="Genomic_DNA"/>
</dbReference>
<feature type="signal peptide" evidence="2">
    <location>
        <begin position="1"/>
        <end position="30"/>
    </location>
</feature>
<gene>
    <name evidence="3" type="ORF">Rsub_02268</name>
</gene>
<name>A0A2V0NVF3_9CHLO</name>
<feature type="compositionally biased region" description="Low complexity" evidence="1">
    <location>
        <begin position="42"/>
        <end position="94"/>
    </location>
</feature>
<evidence type="ECO:0000313" key="4">
    <source>
        <dbReference type="Proteomes" id="UP000247498"/>
    </source>
</evidence>
<keyword evidence="4" id="KW-1185">Reference proteome</keyword>
<evidence type="ECO:0000256" key="2">
    <source>
        <dbReference type="SAM" id="SignalP"/>
    </source>
</evidence>
<evidence type="ECO:0000256" key="1">
    <source>
        <dbReference type="SAM" id="MobiDB-lite"/>
    </source>
</evidence>
<accession>A0A2V0NVF3</accession>
<comment type="caution">
    <text evidence="3">The sequence shown here is derived from an EMBL/GenBank/DDBJ whole genome shotgun (WGS) entry which is preliminary data.</text>
</comment>
<dbReference type="Proteomes" id="UP000247498">
    <property type="component" value="Unassembled WGS sequence"/>
</dbReference>
<keyword evidence="2" id="KW-0732">Signal</keyword>
<sequence length="363" mass="38382">MKIHHHGARTAPFCAALLLAFALLATPAAAASSGRKVLSADTPDATAAAPTPEAPAATPEAPAATPEAAAAAEAPAAPAADDPAAAAADPAAEPAGPPSSPFVPTELPPLTPAPVEPPRGRRSSRSAPLSVGALKKLKRAAASHVYAAPTNGAGPKAEQLAALLAETAPPLPINVTGAVEATSSSQLISPINFGREYDNYRSIYLDRHAVGERCNQGLSGFKLNLNYRPKDRSSAEMRFSYGCIPANARGYRWVRTASQDWGWGSVVFLDRHDLNCGPNAVMNEWRLVRPAGDKLAFDYRCVDVPRVWNCGWVTTPWGADGGGHTNFLDRHLVQCPTTSKSINRWRMQASNNQIRFIALCCQA</sequence>
<dbReference type="InParanoid" id="A0A2V0NVF3"/>
<dbReference type="AlphaFoldDB" id="A0A2V0NVF3"/>
<proteinExistence type="predicted"/>
<reference evidence="3 4" key="1">
    <citation type="journal article" date="2018" name="Sci. Rep.">
        <title>Raphidocelis subcapitata (=Pseudokirchneriella subcapitata) provides an insight into genome evolution and environmental adaptations in the Sphaeropleales.</title>
        <authorList>
            <person name="Suzuki S."/>
            <person name="Yamaguchi H."/>
            <person name="Nakajima N."/>
            <person name="Kawachi M."/>
        </authorList>
    </citation>
    <scope>NUCLEOTIDE SEQUENCE [LARGE SCALE GENOMIC DNA]</scope>
    <source>
        <strain evidence="3 4">NIES-35</strain>
    </source>
</reference>
<feature type="chain" id="PRO_5016102430" evidence="2">
    <location>
        <begin position="31"/>
        <end position="363"/>
    </location>
</feature>
<feature type="region of interest" description="Disordered" evidence="1">
    <location>
        <begin position="42"/>
        <end position="130"/>
    </location>
</feature>
<feature type="compositionally biased region" description="Pro residues" evidence="1">
    <location>
        <begin position="95"/>
        <end position="117"/>
    </location>
</feature>
<protein>
    <submittedName>
        <fullName evidence="3">Uncharacterized protein</fullName>
    </submittedName>
</protein>
<evidence type="ECO:0000313" key="3">
    <source>
        <dbReference type="EMBL" id="GBF89550.1"/>
    </source>
</evidence>